<organism evidence="3 4">
    <name type="scientific">Lactuca sativa</name>
    <name type="common">Garden lettuce</name>
    <dbReference type="NCBI Taxonomy" id="4236"/>
    <lineage>
        <taxon>Eukaryota</taxon>
        <taxon>Viridiplantae</taxon>
        <taxon>Streptophyta</taxon>
        <taxon>Embryophyta</taxon>
        <taxon>Tracheophyta</taxon>
        <taxon>Spermatophyta</taxon>
        <taxon>Magnoliopsida</taxon>
        <taxon>eudicotyledons</taxon>
        <taxon>Gunneridae</taxon>
        <taxon>Pentapetalae</taxon>
        <taxon>asterids</taxon>
        <taxon>campanulids</taxon>
        <taxon>Asterales</taxon>
        <taxon>Asteraceae</taxon>
        <taxon>Cichorioideae</taxon>
        <taxon>Cichorieae</taxon>
        <taxon>Lactucinae</taxon>
        <taxon>Lactuca</taxon>
    </lineage>
</organism>
<dbReference type="SUPFAM" id="SSF52833">
    <property type="entry name" value="Thioredoxin-like"/>
    <property type="match status" value="1"/>
</dbReference>
<evidence type="ECO:0000256" key="1">
    <source>
        <dbReference type="SAM" id="MobiDB-lite"/>
    </source>
</evidence>
<comment type="caution">
    <text evidence="3">The sequence shown here is derived from an EMBL/GenBank/DDBJ whole genome shotgun (WGS) entry which is preliminary data.</text>
</comment>
<dbReference type="PANTHER" id="PTHR47353:SF1">
    <property type="entry name" value="THIOREDOXIN-LIKE PROTEIN HCF164, CHLOROPLASTIC"/>
    <property type="match status" value="1"/>
</dbReference>
<proteinExistence type="predicted"/>
<dbReference type="AlphaFoldDB" id="A0A9R1VJH9"/>
<evidence type="ECO:0000313" key="4">
    <source>
        <dbReference type="Proteomes" id="UP000235145"/>
    </source>
</evidence>
<dbReference type="Proteomes" id="UP000235145">
    <property type="component" value="Unassembled WGS sequence"/>
</dbReference>
<sequence>MARLSSNPVGLHKFRSSYIYPDIKSLRFINPSVHSRYRKLRFQWLYCETEPNPTDSNSEKNSIVESGSDKEEKNLEVTSSPSGGGLPALPNKSLNRRVAITSVLGAVGLFVSGRLDFGVSLNDLSVASLPYEEALSNGKPTVVEFYADWCEVCRELAPDVFKVEQQYK</sequence>
<dbReference type="Pfam" id="PF00085">
    <property type="entry name" value="Thioredoxin"/>
    <property type="match status" value="1"/>
</dbReference>
<evidence type="ECO:0000313" key="3">
    <source>
        <dbReference type="EMBL" id="KAJ0206489.1"/>
    </source>
</evidence>
<dbReference type="Gene3D" id="3.40.30.10">
    <property type="entry name" value="Glutaredoxin"/>
    <property type="match status" value="1"/>
</dbReference>
<reference evidence="3 4" key="1">
    <citation type="journal article" date="2017" name="Nat. Commun.">
        <title>Genome assembly with in vitro proximity ligation data and whole-genome triplication in lettuce.</title>
        <authorList>
            <person name="Reyes-Chin-Wo S."/>
            <person name="Wang Z."/>
            <person name="Yang X."/>
            <person name="Kozik A."/>
            <person name="Arikit S."/>
            <person name="Song C."/>
            <person name="Xia L."/>
            <person name="Froenicke L."/>
            <person name="Lavelle D.O."/>
            <person name="Truco M.J."/>
            <person name="Xia R."/>
            <person name="Zhu S."/>
            <person name="Xu C."/>
            <person name="Xu H."/>
            <person name="Xu X."/>
            <person name="Cox K."/>
            <person name="Korf I."/>
            <person name="Meyers B.C."/>
            <person name="Michelmore R.W."/>
        </authorList>
    </citation>
    <scope>NUCLEOTIDE SEQUENCE [LARGE SCALE GENOMIC DNA]</scope>
    <source>
        <strain evidence="4">cv. Salinas</strain>
        <tissue evidence="3">Seedlings</tissue>
    </source>
</reference>
<gene>
    <name evidence="3" type="ORF">LSAT_V11C500287340</name>
</gene>
<feature type="domain" description="Thioredoxin" evidence="2">
    <location>
        <begin position="130"/>
        <end position="168"/>
    </location>
</feature>
<dbReference type="InterPro" id="IPR044241">
    <property type="entry name" value="TxlA/HCF164"/>
</dbReference>
<name>A0A9R1VJH9_LACSA</name>
<feature type="region of interest" description="Disordered" evidence="1">
    <location>
        <begin position="52"/>
        <end position="88"/>
    </location>
</feature>
<protein>
    <recommendedName>
        <fullName evidence="2">Thioredoxin domain-containing protein</fullName>
    </recommendedName>
</protein>
<dbReference type="PANTHER" id="PTHR47353">
    <property type="entry name" value="THIOREDOXIN-LIKE PROTEIN HCF164, CHLOROPLASTIC"/>
    <property type="match status" value="1"/>
</dbReference>
<dbReference type="GO" id="GO:0010190">
    <property type="term" value="P:cytochrome b6f complex assembly"/>
    <property type="evidence" value="ECO:0000318"/>
    <property type="project" value="GO_Central"/>
</dbReference>
<feature type="compositionally biased region" description="Polar residues" evidence="1">
    <location>
        <begin position="52"/>
        <end position="65"/>
    </location>
</feature>
<dbReference type="GO" id="GO:0009535">
    <property type="term" value="C:chloroplast thylakoid membrane"/>
    <property type="evidence" value="ECO:0000318"/>
    <property type="project" value="GO_Central"/>
</dbReference>
<keyword evidence="4" id="KW-1185">Reference proteome</keyword>
<dbReference type="GO" id="GO:0016671">
    <property type="term" value="F:oxidoreductase activity, acting on a sulfur group of donors, disulfide as acceptor"/>
    <property type="evidence" value="ECO:0000318"/>
    <property type="project" value="GO_Central"/>
</dbReference>
<dbReference type="InterPro" id="IPR013766">
    <property type="entry name" value="Thioredoxin_domain"/>
</dbReference>
<dbReference type="InterPro" id="IPR036249">
    <property type="entry name" value="Thioredoxin-like_sf"/>
</dbReference>
<evidence type="ECO:0000259" key="2">
    <source>
        <dbReference type="Pfam" id="PF00085"/>
    </source>
</evidence>
<dbReference type="EMBL" id="NBSK02000005">
    <property type="protein sequence ID" value="KAJ0206489.1"/>
    <property type="molecule type" value="Genomic_DNA"/>
</dbReference>
<accession>A0A9R1VJH9</accession>